<name>A0ABY5LI13_9VIBR</name>
<evidence type="ECO:0000256" key="1">
    <source>
        <dbReference type="SAM" id="MobiDB-lite"/>
    </source>
</evidence>
<organism evidence="2 3">
    <name type="scientific">Vibrio japonicus</name>
    <dbReference type="NCBI Taxonomy" id="1824638"/>
    <lineage>
        <taxon>Bacteria</taxon>
        <taxon>Pseudomonadati</taxon>
        <taxon>Pseudomonadota</taxon>
        <taxon>Gammaproteobacteria</taxon>
        <taxon>Vibrionales</taxon>
        <taxon>Vibrionaceae</taxon>
        <taxon>Vibrio</taxon>
    </lineage>
</organism>
<dbReference type="EMBL" id="CP102096">
    <property type="protein sequence ID" value="UUM31674.1"/>
    <property type="molecule type" value="Genomic_DNA"/>
</dbReference>
<keyword evidence="3" id="KW-1185">Reference proteome</keyword>
<proteinExistence type="predicted"/>
<gene>
    <name evidence="2" type="ORF">NP165_05945</name>
</gene>
<reference evidence="2" key="1">
    <citation type="submission" date="2022-07" db="EMBL/GenBank/DDBJ databases">
        <title>Complete genome of Vibrio japonicus strain JCM 31412T and phylogenomic assessment of the Nereis clade of the genus Vibrio.</title>
        <authorList>
            <person name="Shlafstein M.D."/>
            <person name="Emsley S.A."/>
            <person name="Ushijima B."/>
            <person name="Videau P."/>
            <person name="Saw J.H."/>
        </authorList>
    </citation>
    <scope>NUCLEOTIDE SEQUENCE</scope>
    <source>
        <strain evidence="2">JCM 31412</strain>
    </source>
</reference>
<evidence type="ECO:0000313" key="3">
    <source>
        <dbReference type="Proteomes" id="UP001058602"/>
    </source>
</evidence>
<dbReference type="RefSeq" id="WP_257085399.1">
    <property type="nucleotide sequence ID" value="NZ_CP102096.1"/>
</dbReference>
<feature type="region of interest" description="Disordered" evidence="1">
    <location>
        <begin position="133"/>
        <end position="159"/>
    </location>
</feature>
<sequence length="269" mass="28540">MSSLATLLALANTTVVIDINGQIRELLPGEVPGPGEVIVVLGHGATAVTDFKAELVGSDGTTTNISLDDEIASVLHKIEQGGDPTKHEELATAAGEEMGEIPAAETSNLQSHGLSETQSLMLLDLIKQHMLSDGSSDNSNDMNDGDIGEPKAFNYDTDQEQSDDYADLFKRLDDFIDNADDIKSAQVTYDLLDLSDILQLEQSASIDVLLAQIEVSAQSSQVDIAANVNGDMQAVISPVIIDSYVELGLDSTIANELDVLAQVLKIDAA</sequence>
<dbReference type="Proteomes" id="UP001058602">
    <property type="component" value="Chromosome 1"/>
</dbReference>
<evidence type="ECO:0000313" key="2">
    <source>
        <dbReference type="EMBL" id="UUM31674.1"/>
    </source>
</evidence>
<protein>
    <recommendedName>
        <fullName evidence="4">Retention module-containing protein</fullName>
    </recommendedName>
</protein>
<evidence type="ECO:0008006" key="4">
    <source>
        <dbReference type="Google" id="ProtNLM"/>
    </source>
</evidence>
<feature type="compositionally biased region" description="Low complexity" evidence="1">
    <location>
        <begin position="133"/>
        <end position="142"/>
    </location>
</feature>
<accession>A0ABY5LI13</accession>